<evidence type="ECO:0000256" key="4">
    <source>
        <dbReference type="ARBA" id="ARBA00023136"/>
    </source>
</evidence>
<dbReference type="PROSITE" id="PS51257">
    <property type="entry name" value="PROKAR_LIPOPROTEIN"/>
    <property type="match status" value="1"/>
</dbReference>
<dbReference type="SUPFAM" id="SSF48452">
    <property type="entry name" value="TPR-like"/>
    <property type="match status" value="1"/>
</dbReference>
<dbReference type="InterPro" id="IPR033985">
    <property type="entry name" value="SusD-like_N"/>
</dbReference>
<dbReference type="RefSeq" id="WP_205109070.1">
    <property type="nucleotide sequence ID" value="NZ_CAWUJD010000001.1"/>
</dbReference>
<keyword evidence="3" id="KW-0732">Signal</keyword>
<dbReference type="Pfam" id="PF14322">
    <property type="entry name" value="SusD-like_3"/>
    <property type="match status" value="1"/>
</dbReference>
<dbReference type="AlphaFoldDB" id="A0A938WLQ6"/>
<evidence type="ECO:0000313" key="8">
    <source>
        <dbReference type="EMBL" id="MBM6661504.1"/>
    </source>
</evidence>
<proteinExistence type="inferred from homology"/>
<gene>
    <name evidence="8" type="ORF">H6B30_07015</name>
</gene>
<evidence type="ECO:0000259" key="6">
    <source>
        <dbReference type="Pfam" id="PF07980"/>
    </source>
</evidence>
<dbReference type="Pfam" id="PF07980">
    <property type="entry name" value="SusD_RagB"/>
    <property type="match status" value="1"/>
</dbReference>
<keyword evidence="5" id="KW-0998">Cell outer membrane</keyword>
<feature type="domain" description="RagB/SusD" evidence="6">
    <location>
        <begin position="396"/>
        <end position="574"/>
    </location>
</feature>
<name>A0A938WLQ6_9BACT</name>
<keyword evidence="4" id="KW-0472">Membrane</keyword>
<protein>
    <submittedName>
        <fullName evidence="8">RagB/SusD family nutrient uptake outer membrane protein</fullName>
    </submittedName>
</protein>
<evidence type="ECO:0000256" key="2">
    <source>
        <dbReference type="ARBA" id="ARBA00006275"/>
    </source>
</evidence>
<evidence type="ECO:0000256" key="5">
    <source>
        <dbReference type="ARBA" id="ARBA00023237"/>
    </source>
</evidence>
<evidence type="ECO:0000259" key="7">
    <source>
        <dbReference type="Pfam" id="PF14322"/>
    </source>
</evidence>
<accession>A0A938WLQ6</accession>
<keyword evidence="9" id="KW-1185">Reference proteome</keyword>
<feature type="domain" description="SusD-like N-terminal" evidence="7">
    <location>
        <begin position="40"/>
        <end position="228"/>
    </location>
</feature>
<comment type="similarity">
    <text evidence="2">Belongs to the SusD family.</text>
</comment>
<dbReference type="InterPro" id="IPR012944">
    <property type="entry name" value="SusD_RagB_dom"/>
</dbReference>
<evidence type="ECO:0000256" key="1">
    <source>
        <dbReference type="ARBA" id="ARBA00004442"/>
    </source>
</evidence>
<reference evidence="8 9" key="1">
    <citation type="journal article" date="2021" name="Sci. Rep.">
        <title>The distribution of antibiotic resistance genes in chicken gut microbiota commensals.</title>
        <authorList>
            <person name="Juricova H."/>
            <person name="Matiasovicova J."/>
            <person name="Kubasova T."/>
            <person name="Cejkova D."/>
            <person name="Rychlik I."/>
        </authorList>
    </citation>
    <scope>NUCLEOTIDE SEQUENCE [LARGE SCALE GENOMIC DNA]</scope>
    <source>
        <strain evidence="8 9">An819</strain>
    </source>
</reference>
<comment type="caution">
    <text evidence="8">The sequence shown here is derived from an EMBL/GenBank/DDBJ whole genome shotgun (WGS) entry which is preliminary data.</text>
</comment>
<sequence length="583" mass="66047">MKKYILFLLSGMLMTSCIDTEVLPNDVVIGEDFWKTKDDVTSMVAAAYKEMSQAGVIERCIVWGDFRSDELEVNEIVFNDSKRTDLEEIKVGTMDYENQFSDWASLYSVINKCNIVLEKAPQVVSIDPSYTEGTLRTDESQMLALRALCYFYLVRAFRDVPVTDGAYFNSSQNFEIPQQAPLTVLDKCIEDLQKALQTPLSPDGYTDWRSVGYINRDAINAILADVYLWRASMTGNLDDYDKCVDYCDAVIESKKARYLSDNQASGPSIIGNIDHDGYPLYPGEYAYQYNFIQGNSMESIFELQLDGENISNSGLMHCYWNYDDKARTYGLMMAPASRFATAGDGNVFIKDKDYRWFESCFNVQSADATQLTVFKMVSPTGTDNTEASLKPVTAVITPGYTKIDQNWIVYRLTDVMLMKAEALVQLEASDANNLQRAFSIVNTVNKRSLAISSPTATDTLQFSSYNSKSAMEQLVLEERQRELCFEGKRWFDLMRYTYRSLRSGDANDQSALLHPDMLLSEMGGLSNMAKTSTILGNILGSDVQMSMESEPYLYFPVKQSEMKVNFLLKQNPAYEKMESIQKQ</sequence>
<dbReference type="GO" id="GO:0009279">
    <property type="term" value="C:cell outer membrane"/>
    <property type="evidence" value="ECO:0007669"/>
    <property type="project" value="UniProtKB-SubCell"/>
</dbReference>
<comment type="subcellular location">
    <subcellularLocation>
        <location evidence="1">Cell outer membrane</location>
    </subcellularLocation>
</comment>
<dbReference type="EMBL" id="JACJJL010000009">
    <property type="protein sequence ID" value="MBM6661504.1"/>
    <property type="molecule type" value="Genomic_DNA"/>
</dbReference>
<dbReference type="Proteomes" id="UP000764045">
    <property type="component" value="Unassembled WGS sequence"/>
</dbReference>
<evidence type="ECO:0000256" key="3">
    <source>
        <dbReference type="ARBA" id="ARBA00022729"/>
    </source>
</evidence>
<organism evidence="8 9">
    <name type="scientific">Marseilla massiliensis</name>
    <dbReference type="NCBI Taxonomy" id="1841864"/>
    <lineage>
        <taxon>Bacteria</taxon>
        <taxon>Pseudomonadati</taxon>
        <taxon>Bacteroidota</taxon>
        <taxon>Bacteroidia</taxon>
        <taxon>Bacteroidales</taxon>
        <taxon>Prevotellaceae</taxon>
        <taxon>Marseilla</taxon>
    </lineage>
</organism>
<evidence type="ECO:0000313" key="9">
    <source>
        <dbReference type="Proteomes" id="UP000764045"/>
    </source>
</evidence>
<dbReference type="Gene3D" id="1.25.40.390">
    <property type="match status" value="1"/>
</dbReference>
<dbReference type="InterPro" id="IPR011990">
    <property type="entry name" value="TPR-like_helical_dom_sf"/>
</dbReference>